<name>A0A8S2MR53_9BILA</name>
<accession>A0A8S2MR53</accession>
<gene>
    <name evidence="1" type="ORF">OVA965_LOCUS21816</name>
    <name evidence="2" type="ORF">TMI583_LOCUS22526</name>
</gene>
<proteinExistence type="predicted"/>
<organism evidence="2 3">
    <name type="scientific">Didymodactylos carnosus</name>
    <dbReference type="NCBI Taxonomy" id="1234261"/>
    <lineage>
        <taxon>Eukaryota</taxon>
        <taxon>Metazoa</taxon>
        <taxon>Spiralia</taxon>
        <taxon>Gnathifera</taxon>
        <taxon>Rotifera</taxon>
        <taxon>Eurotatoria</taxon>
        <taxon>Bdelloidea</taxon>
        <taxon>Philodinida</taxon>
        <taxon>Philodinidae</taxon>
        <taxon>Didymodactylos</taxon>
    </lineage>
</organism>
<evidence type="ECO:0000313" key="2">
    <source>
        <dbReference type="EMBL" id="CAF3966223.1"/>
    </source>
</evidence>
<comment type="caution">
    <text evidence="2">The sequence shown here is derived from an EMBL/GenBank/DDBJ whole genome shotgun (WGS) entry which is preliminary data.</text>
</comment>
<dbReference type="AlphaFoldDB" id="A0A8S2MR53"/>
<protein>
    <submittedName>
        <fullName evidence="2">Uncharacterized protein</fullName>
    </submittedName>
</protein>
<dbReference type="EMBL" id="CAJOBA010033177">
    <property type="protein sequence ID" value="CAF3966223.1"/>
    <property type="molecule type" value="Genomic_DNA"/>
</dbReference>
<dbReference type="Proteomes" id="UP000677228">
    <property type="component" value="Unassembled WGS sequence"/>
</dbReference>
<reference evidence="2" key="1">
    <citation type="submission" date="2021-02" db="EMBL/GenBank/DDBJ databases">
        <authorList>
            <person name="Nowell W R."/>
        </authorList>
    </citation>
    <scope>NUCLEOTIDE SEQUENCE</scope>
</reference>
<evidence type="ECO:0000313" key="3">
    <source>
        <dbReference type="Proteomes" id="UP000682733"/>
    </source>
</evidence>
<evidence type="ECO:0000313" key="1">
    <source>
        <dbReference type="EMBL" id="CAF1155368.1"/>
    </source>
</evidence>
<sequence length="81" mass="8694">MDTDTCALALLVHREGQLSKVSQSNPSSSCNSQSKCSINFDYDYIDLTSSGGMCASTRMNCLILKPSNPQICPALPTTTCK</sequence>
<dbReference type="EMBL" id="CAJNOK010012081">
    <property type="protein sequence ID" value="CAF1155368.1"/>
    <property type="molecule type" value="Genomic_DNA"/>
</dbReference>
<dbReference type="Proteomes" id="UP000682733">
    <property type="component" value="Unassembled WGS sequence"/>
</dbReference>